<feature type="compositionally biased region" description="Basic residues" evidence="1">
    <location>
        <begin position="166"/>
        <end position="178"/>
    </location>
</feature>
<evidence type="ECO:0000313" key="3">
    <source>
        <dbReference type="EMBL" id="CAF9918057.1"/>
    </source>
</evidence>
<dbReference type="Proteomes" id="UP000664521">
    <property type="component" value="Unassembled WGS sequence"/>
</dbReference>
<keyword evidence="2" id="KW-0472">Membrane</keyword>
<feature type="compositionally biased region" description="Basic and acidic residues" evidence="1">
    <location>
        <begin position="316"/>
        <end position="355"/>
    </location>
</feature>
<keyword evidence="2" id="KW-0812">Transmembrane</keyword>
<evidence type="ECO:0000256" key="2">
    <source>
        <dbReference type="SAM" id="Phobius"/>
    </source>
</evidence>
<dbReference type="AlphaFoldDB" id="A0A8H3F409"/>
<feature type="transmembrane region" description="Helical" evidence="2">
    <location>
        <begin position="435"/>
        <end position="461"/>
    </location>
</feature>
<dbReference type="OrthoDB" id="341259at2759"/>
<evidence type="ECO:0008006" key="5">
    <source>
        <dbReference type="Google" id="ProtNLM"/>
    </source>
</evidence>
<evidence type="ECO:0000256" key="1">
    <source>
        <dbReference type="SAM" id="MobiDB-lite"/>
    </source>
</evidence>
<feature type="region of interest" description="Disordered" evidence="1">
    <location>
        <begin position="603"/>
        <end position="630"/>
    </location>
</feature>
<protein>
    <recommendedName>
        <fullName evidence="5">Ankyrin repeat protein</fullName>
    </recommendedName>
</protein>
<feature type="compositionally biased region" description="Basic and acidic residues" evidence="1">
    <location>
        <begin position="604"/>
        <end position="620"/>
    </location>
</feature>
<gene>
    <name evidence="3" type="ORF">HETSPECPRED_003646</name>
</gene>
<reference evidence="3" key="1">
    <citation type="submission" date="2021-03" db="EMBL/GenBank/DDBJ databases">
        <authorList>
            <person name="Tagirdzhanova G."/>
        </authorList>
    </citation>
    <scope>NUCLEOTIDE SEQUENCE</scope>
</reference>
<comment type="caution">
    <text evidence="3">The sequence shown here is derived from an EMBL/GenBank/DDBJ whole genome shotgun (WGS) entry which is preliminary data.</text>
</comment>
<evidence type="ECO:0000313" key="4">
    <source>
        <dbReference type="Proteomes" id="UP000664521"/>
    </source>
</evidence>
<accession>A0A8H3F409</accession>
<sequence length="630" mass="71888">MATSELLGFLGRSFLEQSAFESRLKFREPSYCTFSKDLRLANGDGGETWLGMRPTKATSIVLPFFDSRFKSLEHDSSINTDRYQGLVKSDGLTGNKPDVTGRYISRTLDESYYPGLSEGNFGKLNDDQVVSRMAREARQPEKLLLVSQLWAWQLNDVIITAVPKHQAPKHQAPKHQAPRHQAPPKGPVASIYARRHFKKLKQLDAKLVMAWILSETINLFDTPYVAGFREHVLYTFEKAVANTFDRIGTYVKENGMINIKIDEEQDLMHRIRDVRDELRMIKAVIIQQQDVWNDFTNDQKKVKSMSKRKISLDSNEDLKEVSLDGNEDPKETGNKNPKETGNKNSKETGNKDPKEIGNWWEGADSWQNLDSQTKIWLQRILQRPKHQLLQFLKRIDKIDADAQRGEEKISWLLDLNSKHAGLNESHNSLVLSRAVIGFTVITAIFTPLSFVVSLLALPVEWLRSFKTPQDNDKGIYSNGSIAGWLGFGEIIFLIITIVITFIVLHLIKRYGEWKAASSNAPKSRKPVADSLKNYRTRRFANQEPKKTEQAPERIWAAHVTDEQKQERLAKYRGVRDDVKKKTKLINTTPAAGTIKHYLTRRRTKVADPEKMASQRVRISDDGSAESASEE</sequence>
<keyword evidence="4" id="KW-1185">Reference proteome</keyword>
<feature type="transmembrane region" description="Helical" evidence="2">
    <location>
        <begin position="481"/>
        <end position="507"/>
    </location>
</feature>
<feature type="region of interest" description="Disordered" evidence="1">
    <location>
        <begin position="165"/>
        <end position="185"/>
    </location>
</feature>
<dbReference type="EMBL" id="CAJPDS010000021">
    <property type="protein sequence ID" value="CAF9918057.1"/>
    <property type="molecule type" value="Genomic_DNA"/>
</dbReference>
<feature type="region of interest" description="Disordered" evidence="1">
    <location>
        <begin position="315"/>
        <end position="357"/>
    </location>
</feature>
<name>A0A8H3F409_9LECA</name>
<keyword evidence="2" id="KW-1133">Transmembrane helix</keyword>
<organism evidence="3 4">
    <name type="scientific">Heterodermia speciosa</name>
    <dbReference type="NCBI Taxonomy" id="116794"/>
    <lineage>
        <taxon>Eukaryota</taxon>
        <taxon>Fungi</taxon>
        <taxon>Dikarya</taxon>
        <taxon>Ascomycota</taxon>
        <taxon>Pezizomycotina</taxon>
        <taxon>Lecanoromycetes</taxon>
        <taxon>OSLEUM clade</taxon>
        <taxon>Lecanoromycetidae</taxon>
        <taxon>Caliciales</taxon>
        <taxon>Physciaceae</taxon>
        <taxon>Heterodermia</taxon>
    </lineage>
</organism>
<proteinExistence type="predicted"/>